<sequence length="250" mass="28648">MPLVSIITPVYNAESFIAKTIDTVINQTFTDWEYVLVDDCSTDRSYEFIKEQYKDDKRIRVIQLEKNAGAGVARNAGLAESQGQIIAFLDADDLWEPEKLERQVKFMREGGFPIVHASYTFIDENDHVISGKVNVSNTVDLISYMRNTEIGMSTAIVDKAVVGDFRLENIRTRQDTKLWLTLLSRGFTAHGLDIPLVKYRIRKGQISGNKIVIAFRTLKVFWSVKTLNPLLRLYNFMFYSFNSVKKRASK</sequence>
<organism evidence="2 3">
    <name type="scientific">Pseudoalteromonas rubra</name>
    <dbReference type="NCBI Taxonomy" id="43658"/>
    <lineage>
        <taxon>Bacteria</taxon>
        <taxon>Pseudomonadati</taxon>
        <taxon>Pseudomonadota</taxon>
        <taxon>Gammaproteobacteria</taxon>
        <taxon>Alteromonadales</taxon>
        <taxon>Pseudoalteromonadaceae</taxon>
        <taxon>Pseudoalteromonas</taxon>
    </lineage>
</organism>
<dbReference type="KEGG" id="prr:AT705_09830"/>
<dbReference type="GO" id="GO:0016758">
    <property type="term" value="F:hexosyltransferase activity"/>
    <property type="evidence" value="ECO:0007669"/>
    <property type="project" value="UniProtKB-ARBA"/>
</dbReference>
<reference evidence="2 3" key="1">
    <citation type="submission" date="2015-12" db="EMBL/GenBank/DDBJ databases">
        <title>Complete genome sequence of Pseudoalteromonas rubra SCSIO 6842, harboring a conjugative plasmid.</title>
        <authorList>
            <person name="Li B."/>
            <person name="Wang X."/>
        </authorList>
    </citation>
    <scope>NUCLEOTIDE SEQUENCE [LARGE SCALE GENOMIC DNA]</scope>
    <source>
        <strain evidence="2 3">SCSIO 6842</strain>
    </source>
</reference>
<gene>
    <name evidence="2" type="ORF">AT705_09830</name>
</gene>
<name>A0A0U3GSF4_9GAMM</name>
<dbReference type="CDD" id="cd00761">
    <property type="entry name" value="Glyco_tranf_GTA_type"/>
    <property type="match status" value="1"/>
</dbReference>
<protein>
    <submittedName>
        <fullName evidence="2">Glycosyl transferase</fullName>
    </submittedName>
</protein>
<dbReference type="InterPro" id="IPR029044">
    <property type="entry name" value="Nucleotide-diphossugar_trans"/>
</dbReference>
<dbReference type="AlphaFoldDB" id="A0A0U3GSF4"/>
<dbReference type="Gene3D" id="3.90.550.10">
    <property type="entry name" value="Spore Coat Polysaccharide Biosynthesis Protein SpsA, Chain A"/>
    <property type="match status" value="1"/>
</dbReference>
<dbReference type="InterPro" id="IPR001173">
    <property type="entry name" value="Glyco_trans_2-like"/>
</dbReference>
<dbReference type="Proteomes" id="UP000069015">
    <property type="component" value="Chromosome 1"/>
</dbReference>
<evidence type="ECO:0000259" key="1">
    <source>
        <dbReference type="Pfam" id="PF00535"/>
    </source>
</evidence>
<evidence type="ECO:0000313" key="2">
    <source>
        <dbReference type="EMBL" id="ALU43214.1"/>
    </source>
</evidence>
<accession>A0A0U3GSF4</accession>
<proteinExistence type="predicted"/>
<dbReference type="Pfam" id="PF00535">
    <property type="entry name" value="Glycos_transf_2"/>
    <property type="match status" value="1"/>
</dbReference>
<dbReference type="PANTHER" id="PTHR22916:SF3">
    <property type="entry name" value="UDP-GLCNAC:BETAGAL BETA-1,3-N-ACETYLGLUCOSAMINYLTRANSFERASE-LIKE PROTEIN 1"/>
    <property type="match status" value="1"/>
</dbReference>
<dbReference type="SUPFAM" id="SSF53448">
    <property type="entry name" value="Nucleotide-diphospho-sugar transferases"/>
    <property type="match status" value="1"/>
</dbReference>
<dbReference type="RefSeq" id="WP_058796456.1">
    <property type="nucleotide sequence ID" value="NZ_CP013611.1"/>
</dbReference>
<keyword evidence="2" id="KW-0808">Transferase</keyword>
<dbReference type="EMBL" id="CP013611">
    <property type="protein sequence ID" value="ALU43214.1"/>
    <property type="molecule type" value="Genomic_DNA"/>
</dbReference>
<dbReference type="PANTHER" id="PTHR22916">
    <property type="entry name" value="GLYCOSYLTRANSFERASE"/>
    <property type="match status" value="1"/>
</dbReference>
<feature type="domain" description="Glycosyltransferase 2-like" evidence="1">
    <location>
        <begin position="5"/>
        <end position="130"/>
    </location>
</feature>
<evidence type="ECO:0000313" key="3">
    <source>
        <dbReference type="Proteomes" id="UP000069015"/>
    </source>
</evidence>